<organism evidence="2 3">
    <name type="scientific">Candidatus Collierbacteria bacterium CG10_big_fil_rev_8_21_14_0_10_44_9</name>
    <dbReference type="NCBI Taxonomy" id="1974535"/>
    <lineage>
        <taxon>Bacteria</taxon>
        <taxon>Candidatus Collieribacteriota</taxon>
    </lineage>
</organism>
<dbReference type="PANTHER" id="PTHR34387">
    <property type="entry name" value="SLR1258 PROTEIN"/>
    <property type="match status" value="1"/>
</dbReference>
<dbReference type="GO" id="GO:0006974">
    <property type="term" value="P:DNA damage response"/>
    <property type="evidence" value="ECO:0007669"/>
    <property type="project" value="TreeGrafter"/>
</dbReference>
<evidence type="ECO:0000256" key="1">
    <source>
        <dbReference type="SAM" id="Phobius"/>
    </source>
</evidence>
<gene>
    <name evidence="2" type="ORF">COT87_01460</name>
</gene>
<evidence type="ECO:0008006" key="4">
    <source>
        <dbReference type="Google" id="ProtNLM"/>
    </source>
</evidence>
<dbReference type="EMBL" id="PFAF01000028">
    <property type="protein sequence ID" value="PIR99068.1"/>
    <property type="molecule type" value="Genomic_DNA"/>
</dbReference>
<proteinExistence type="predicted"/>
<protein>
    <recommendedName>
        <fullName evidence="4">DUF541 domain-containing protein</fullName>
    </recommendedName>
</protein>
<keyword evidence="1" id="KW-1133">Transmembrane helix</keyword>
<feature type="transmembrane region" description="Helical" evidence="1">
    <location>
        <begin position="7"/>
        <end position="26"/>
    </location>
</feature>
<keyword evidence="1" id="KW-0472">Membrane</keyword>
<accession>A0A2H0VJ17</accession>
<reference evidence="3" key="1">
    <citation type="submission" date="2017-09" db="EMBL/GenBank/DDBJ databases">
        <title>Depth-based differentiation of microbial function through sediment-hosted aquifers and enrichment of novel symbionts in the deep terrestrial subsurface.</title>
        <authorList>
            <person name="Probst A.J."/>
            <person name="Ladd B."/>
            <person name="Jarett J.K."/>
            <person name="Geller-Mcgrath D.E."/>
            <person name="Sieber C.M.K."/>
            <person name="Emerson J.B."/>
            <person name="Anantharaman K."/>
            <person name="Thomas B.C."/>
            <person name="Malmstrom R."/>
            <person name="Stieglmeier M."/>
            <person name="Klingl A."/>
            <person name="Woyke T."/>
            <person name="Ryan C.M."/>
            <person name="Banfield J.F."/>
        </authorList>
    </citation>
    <scope>NUCLEOTIDE SEQUENCE [LARGE SCALE GENOMIC DNA]</scope>
</reference>
<dbReference type="Gene3D" id="3.30.70.2970">
    <property type="entry name" value="Protein of unknown function (DUF541), domain 2"/>
    <property type="match status" value="1"/>
</dbReference>
<dbReference type="InterPro" id="IPR007497">
    <property type="entry name" value="SIMPL/DUF541"/>
</dbReference>
<evidence type="ECO:0000313" key="3">
    <source>
        <dbReference type="Proteomes" id="UP000230796"/>
    </source>
</evidence>
<name>A0A2H0VJ17_9BACT</name>
<dbReference type="Pfam" id="PF04402">
    <property type="entry name" value="SIMPL"/>
    <property type="match status" value="1"/>
</dbReference>
<dbReference type="AlphaFoldDB" id="A0A2H0VJ17"/>
<dbReference type="PANTHER" id="PTHR34387:SF2">
    <property type="entry name" value="SLR1258 PROTEIN"/>
    <property type="match status" value="1"/>
</dbReference>
<sequence length="217" mass="23099">MYIDGKKILVIGLALIVTVVFGMWVFSPAEVVVTGTGMVSVPATNVTFNITLNSVNDSVDTALSELRVKVANIKKVLNSAGVTSENIAETQITITPVAAVVASARGYQAMMTLSVKMSKIAVVGDAVVSMYANGATLVSQPVVSVENQEKLETEALKQALKKAENNLVVTVGWKPIRKIVGIQQASSGNIATTIKTVENNNNEFEVVKAVSVTYRVW</sequence>
<comment type="caution">
    <text evidence="2">The sequence shown here is derived from an EMBL/GenBank/DDBJ whole genome shotgun (WGS) entry which is preliminary data.</text>
</comment>
<dbReference type="Proteomes" id="UP000230796">
    <property type="component" value="Unassembled WGS sequence"/>
</dbReference>
<dbReference type="InterPro" id="IPR052022">
    <property type="entry name" value="26kDa_periplasmic_antigen"/>
</dbReference>
<keyword evidence="1" id="KW-0812">Transmembrane</keyword>
<evidence type="ECO:0000313" key="2">
    <source>
        <dbReference type="EMBL" id="PIR99068.1"/>
    </source>
</evidence>